<evidence type="ECO:0000256" key="1">
    <source>
        <dbReference type="ARBA" id="ARBA00004571"/>
    </source>
</evidence>
<reference evidence="10" key="1">
    <citation type="submission" date="2016-11" db="EMBL/GenBank/DDBJ databases">
        <authorList>
            <person name="Varghese N."/>
            <person name="Submissions S."/>
        </authorList>
    </citation>
    <scope>NUCLEOTIDE SEQUENCE [LARGE SCALE GENOMIC DNA]</scope>
    <source>
        <strain evidence="10">DSM 1811</strain>
    </source>
</reference>
<dbReference type="InterPro" id="IPR039426">
    <property type="entry name" value="TonB-dep_rcpt-like"/>
</dbReference>
<evidence type="ECO:0000259" key="8">
    <source>
        <dbReference type="Pfam" id="PF07715"/>
    </source>
</evidence>
<evidence type="ECO:0000256" key="5">
    <source>
        <dbReference type="ARBA" id="ARBA00023136"/>
    </source>
</evidence>
<evidence type="ECO:0000256" key="6">
    <source>
        <dbReference type="ARBA" id="ARBA00023237"/>
    </source>
</evidence>
<dbReference type="InterPro" id="IPR018247">
    <property type="entry name" value="EF_Hand_1_Ca_BS"/>
</dbReference>
<dbReference type="InterPro" id="IPR023997">
    <property type="entry name" value="TonB-dep_OMP_SusC/RagA_CS"/>
</dbReference>
<dbReference type="Gene3D" id="2.170.130.10">
    <property type="entry name" value="TonB-dependent receptor, plug domain"/>
    <property type="match status" value="1"/>
</dbReference>
<comment type="subcellular location">
    <subcellularLocation>
        <location evidence="1 7">Cell outer membrane</location>
        <topology evidence="1 7">Multi-pass membrane protein</topology>
    </subcellularLocation>
</comment>
<dbReference type="SUPFAM" id="SSF56935">
    <property type="entry name" value="Porins"/>
    <property type="match status" value="1"/>
</dbReference>
<dbReference type="PROSITE" id="PS00018">
    <property type="entry name" value="EF_HAND_1"/>
    <property type="match status" value="1"/>
</dbReference>
<evidence type="ECO:0000256" key="2">
    <source>
        <dbReference type="ARBA" id="ARBA00022448"/>
    </source>
</evidence>
<dbReference type="InterPro" id="IPR036942">
    <property type="entry name" value="Beta-barrel_TonB_sf"/>
</dbReference>
<dbReference type="NCBIfam" id="TIGR04056">
    <property type="entry name" value="OMP_RagA_SusC"/>
    <property type="match status" value="1"/>
</dbReference>
<dbReference type="OrthoDB" id="9768177at2"/>
<dbReference type="Gene3D" id="2.40.170.20">
    <property type="entry name" value="TonB-dependent receptor, beta-barrel domain"/>
    <property type="match status" value="1"/>
</dbReference>
<evidence type="ECO:0000256" key="4">
    <source>
        <dbReference type="ARBA" id="ARBA00022692"/>
    </source>
</evidence>
<keyword evidence="5 7" id="KW-0472">Membrane</keyword>
<dbReference type="GO" id="GO:0009279">
    <property type="term" value="C:cell outer membrane"/>
    <property type="evidence" value="ECO:0007669"/>
    <property type="project" value="UniProtKB-SubCell"/>
</dbReference>
<evidence type="ECO:0000313" key="10">
    <source>
        <dbReference type="Proteomes" id="UP000184121"/>
    </source>
</evidence>
<dbReference type="AlphaFoldDB" id="A0A1M7FU77"/>
<dbReference type="InterPro" id="IPR008969">
    <property type="entry name" value="CarboxyPept-like_regulatory"/>
</dbReference>
<dbReference type="PROSITE" id="PS52016">
    <property type="entry name" value="TONB_DEPENDENT_REC_3"/>
    <property type="match status" value="1"/>
</dbReference>
<sequence>MENKLTSVFFNRRNEILKIKTFRNLVFLICITIFGLLPYNAAAQSAKIKIDQNKSMSVDEIFNLIMSQTSYIFIYQVEQFKNYPKVNLEKGSIQTDVLLKKALSQGNFNYSFNNNTIVVSELPKLKEKSEINISGKVTDAAGLGIPGITVYVSTTGDVKGEKISKDFLIRGTATDFDGSFSLKAETGNFIYAAGMGFEVYTERITGAQKVFNIKLREKASELEQVLVVGYGTTKKKDLTGSVGSVKAEEIAQIKTQSIDQALGGRVSGVYVSALNGRPGSSGSINIRGLTDLRGDNQPLYVVDGVPIQLNPSFEYGGLGSTGQRENPLMAINPNDVERVDILKDASAAAIYGSRASKGVVIITTKHGKKGQKPQFTFTANSTFQNPTRRIDFLSADQFRAFNIDLAQKRIDAGTGSPDDQSIVAGTYYGNANTDWQKEISNQNALWNDYRFSLSGGSDKVTYMTSGNVTDQEGMLIGSKLKRYTFSANVDANVTDHLKIGTSINYNNSINKSSDIQGLLQGDFRPDLPVFDENGEYTTVPALYGVNPTTRNPVGGEGLASNKTLSQNVFGTLYAEIEIIEGLKFKSLLSAASNSDETSQFDPSFSRGAVVNPISGTADAVLSVQHNRGYSTSFSNTLSYIKTFESGHRIDAVAGVSWDQSRIELAQQNYAGFPDDFILTNIGSANRATTFFSEAIENGLNSLFGRVNYSYKDRYLATFTARRDGSTKFGTNNQYGFFPSGALAWNVHNEEFFKNDVMSQLKLRASLGKTGSDNLGSFSYLAYLSSLPGGESVYADINGIAINSLPNLDIRWEETTQLDIAAELGFFNNRLTAEVGYFSKKTSGIILYTPVPAETGTSSYNSNVADVSNKGWEVTVGGDIIRGKDFRWNSSFNISFIKNNVDRLNGGSVFAFGNISAITEGQPIGVIMGYDVLGIAQNQAEIDALNTASPTGTYYQSLNQPGDFIYKDVNGDGKIDTNDIIPLGSPNPTYFGGWNNTISYKNFDFGFNFQYQQGAEKLVTVGNFTNAVSPGINTTTLIYDTWTPENPDAKYARVGAANELYGNSRHIGDASYIRLRSASIGYNFPSQWLKETGISNIRLSLLGNNLFVISNYIGGDPESVFQPRGGSTTDLNRDESFNYPLAKTITVGLNVTF</sequence>
<proteinExistence type="inferred from homology"/>
<keyword evidence="6 7" id="KW-0998">Cell outer membrane</keyword>
<comment type="similarity">
    <text evidence="7">Belongs to the TonB-dependent receptor family.</text>
</comment>
<keyword evidence="10" id="KW-1185">Reference proteome</keyword>
<protein>
    <submittedName>
        <fullName evidence="9">TonB-linked outer membrane protein, SusC/RagA family</fullName>
    </submittedName>
</protein>
<dbReference type="RefSeq" id="WP_072972392.1">
    <property type="nucleotide sequence ID" value="NZ_FRBY01000003.1"/>
</dbReference>
<dbReference type="InterPro" id="IPR023996">
    <property type="entry name" value="TonB-dep_OMP_SusC/RagA"/>
</dbReference>
<feature type="domain" description="TonB-dependent receptor plug" evidence="8">
    <location>
        <begin position="234"/>
        <end position="359"/>
    </location>
</feature>
<evidence type="ECO:0000256" key="3">
    <source>
        <dbReference type="ARBA" id="ARBA00022452"/>
    </source>
</evidence>
<gene>
    <name evidence="9" type="ORF">SAMN05444366_2253</name>
</gene>
<dbReference type="InterPro" id="IPR037066">
    <property type="entry name" value="Plug_dom_sf"/>
</dbReference>
<dbReference type="NCBIfam" id="TIGR04057">
    <property type="entry name" value="SusC_RagA_signa"/>
    <property type="match status" value="1"/>
</dbReference>
<dbReference type="SUPFAM" id="SSF49464">
    <property type="entry name" value="Carboxypeptidase regulatory domain-like"/>
    <property type="match status" value="1"/>
</dbReference>
<dbReference type="EMBL" id="FRBY01000003">
    <property type="protein sequence ID" value="SHM07237.1"/>
    <property type="molecule type" value="Genomic_DNA"/>
</dbReference>
<dbReference type="Pfam" id="PF07715">
    <property type="entry name" value="Plug"/>
    <property type="match status" value="1"/>
</dbReference>
<evidence type="ECO:0000313" key="9">
    <source>
        <dbReference type="EMBL" id="SHM07237.1"/>
    </source>
</evidence>
<keyword evidence="4 7" id="KW-0812">Transmembrane</keyword>
<dbReference type="InterPro" id="IPR012910">
    <property type="entry name" value="Plug_dom"/>
</dbReference>
<dbReference type="Proteomes" id="UP000184121">
    <property type="component" value="Unassembled WGS sequence"/>
</dbReference>
<organism evidence="9 10">
    <name type="scientific">Flavobacterium saccharophilum</name>
    <dbReference type="NCBI Taxonomy" id="29534"/>
    <lineage>
        <taxon>Bacteria</taxon>
        <taxon>Pseudomonadati</taxon>
        <taxon>Bacteroidota</taxon>
        <taxon>Flavobacteriia</taxon>
        <taxon>Flavobacteriales</taxon>
        <taxon>Flavobacteriaceae</taxon>
        <taxon>Flavobacterium</taxon>
    </lineage>
</organism>
<keyword evidence="2 7" id="KW-0813">Transport</keyword>
<keyword evidence="3 7" id="KW-1134">Transmembrane beta strand</keyword>
<dbReference type="STRING" id="29534.SAMN05444366_2253"/>
<evidence type="ECO:0000256" key="7">
    <source>
        <dbReference type="PROSITE-ProRule" id="PRU01360"/>
    </source>
</evidence>
<name>A0A1M7FU77_9FLAO</name>
<accession>A0A1M7FU77</accession>